<dbReference type="PROSITE" id="PS51450">
    <property type="entry name" value="LRR"/>
    <property type="match status" value="1"/>
</dbReference>
<dbReference type="InterPro" id="IPR032754">
    <property type="entry name" value="LRRC37_N"/>
</dbReference>
<dbReference type="PANTHER" id="PTHR23045:SF9">
    <property type="entry name" value="LEUCINE RICH REPEAT CONTAINING 37A-RELATED"/>
    <property type="match status" value="1"/>
</dbReference>
<dbReference type="RefSeq" id="XP_057391168.1">
    <property type="nucleotide sequence ID" value="XM_057535185.1"/>
</dbReference>
<dbReference type="SUPFAM" id="SSF52058">
    <property type="entry name" value="L domain-like"/>
    <property type="match status" value="1"/>
</dbReference>
<feature type="compositionally biased region" description="Polar residues" evidence="3">
    <location>
        <begin position="761"/>
        <end position="774"/>
    </location>
</feature>
<keyword evidence="4" id="KW-0472">Membrane</keyword>
<name>A0ABM3SMV1_BALAC</name>
<evidence type="ECO:0000313" key="7">
    <source>
        <dbReference type="Proteomes" id="UP001652580"/>
    </source>
</evidence>
<evidence type="ECO:0000256" key="1">
    <source>
        <dbReference type="ARBA" id="ARBA00022614"/>
    </source>
</evidence>
<organism evidence="7 8">
    <name type="scientific">Balaenoptera acutorostrata</name>
    <name type="common">Common minke whale</name>
    <name type="synonym">Balaena rostrata</name>
    <dbReference type="NCBI Taxonomy" id="9767"/>
    <lineage>
        <taxon>Eukaryota</taxon>
        <taxon>Metazoa</taxon>
        <taxon>Chordata</taxon>
        <taxon>Craniata</taxon>
        <taxon>Vertebrata</taxon>
        <taxon>Euteleostomi</taxon>
        <taxon>Mammalia</taxon>
        <taxon>Eutheria</taxon>
        <taxon>Laurasiatheria</taxon>
        <taxon>Artiodactyla</taxon>
        <taxon>Whippomorpha</taxon>
        <taxon>Cetacea</taxon>
        <taxon>Mysticeti</taxon>
        <taxon>Balaenopteridae</taxon>
        <taxon>Balaenoptera</taxon>
    </lineage>
</organism>
<feature type="compositionally biased region" description="Polar residues" evidence="3">
    <location>
        <begin position="643"/>
        <end position="674"/>
    </location>
</feature>
<keyword evidence="7" id="KW-1185">Reference proteome</keyword>
<evidence type="ECO:0000259" key="5">
    <source>
        <dbReference type="Pfam" id="PF14914"/>
    </source>
</evidence>
<dbReference type="InterPro" id="IPR003591">
    <property type="entry name" value="Leu-rich_rpt_typical-subtyp"/>
</dbReference>
<gene>
    <name evidence="8" type="primary">LOC130705832</name>
</gene>
<feature type="transmembrane region" description="Helical" evidence="4">
    <location>
        <begin position="1911"/>
        <end position="1934"/>
    </location>
</feature>
<feature type="compositionally biased region" description="Low complexity" evidence="3">
    <location>
        <begin position="1709"/>
        <end position="1722"/>
    </location>
</feature>
<keyword evidence="4" id="KW-1133">Transmembrane helix</keyword>
<feature type="domain" description="LRRC37A/B like protein 1 C-terminal" evidence="5">
    <location>
        <begin position="1796"/>
        <end position="1941"/>
    </location>
</feature>
<evidence type="ECO:0000313" key="8">
    <source>
        <dbReference type="RefSeq" id="XP_057391168.1"/>
    </source>
</evidence>
<dbReference type="InterPro" id="IPR001611">
    <property type="entry name" value="Leu-rich_rpt"/>
</dbReference>
<dbReference type="Pfam" id="PF13855">
    <property type="entry name" value="LRR_8"/>
    <property type="match status" value="1"/>
</dbReference>
<dbReference type="Pfam" id="PF15779">
    <property type="entry name" value="LRRC37"/>
    <property type="match status" value="5"/>
</dbReference>
<feature type="domain" description="Leucine-rich repeat-containing protein 37 N-terminal" evidence="6">
    <location>
        <begin position="583"/>
        <end position="644"/>
    </location>
</feature>
<dbReference type="Proteomes" id="UP001652580">
    <property type="component" value="Chromosome 20"/>
</dbReference>
<feature type="region of interest" description="Disordered" evidence="3">
    <location>
        <begin position="513"/>
        <end position="778"/>
    </location>
</feature>
<keyword evidence="2" id="KW-0677">Repeat</keyword>
<dbReference type="SMART" id="SM00369">
    <property type="entry name" value="LRR_TYP"/>
    <property type="match status" value="4"/>
</dbReference>
<feature type="region of interest" description="Disordered" evidence="3">
    <location>
        <begin position="109"/>
        <end position="135"/>
    </location>
</feature>
<dbReference type="InterPro" id="IPR029423">
    <property type="entry name" value="LRRC37AB_C"/>
</dbReference>
<feature type="region of interest" description="Disordered" evidence="3">
    <location>
        <begin position="817"/>
        <end position="1003"/>
    </location>
</feature>
<keyword evidence="4" id="KW-0812">Transmembrane</keyword>
<keyword evidence="1" id="KW-0433">Leucine-rich repeat</keyword>
<reference evidence="8" key="1">
    <citation type="submission" date="2025-08" db="UniProtKB">
        <authorList>
            <consortium name="RefSeq"/>
        </authorList>
    </citation>
    <scope>IDENTIFICATION</scope>
</reference>
<feature type="compositionally biased region" description="Polar residues" evidence="3">
    <location>
        <begin position="882"/>
        <end position="897"/>
    </location>
</feature>
<feature type="domain" description="Leucine-rich repeat-containing protein 37 N-terminal" evidence="6">
    <location>
        <begin position="338"/>
        <end position="422"/>
    </location>
</feature>
<accession>A0ABM3SMV1</accession>
<feature type="region of interest" description="Disordered" evidence="3">
    <location>
        <begin position="248"/>
        <end position="373"/>
    </location>
</feature>
<feature type="region of interest" description="Disordered" evidence="3">
    <location>
        <begin position="1681"/>
        <end position="1763"/>
    </location>
</feature>
<dbReference type="InterPro" id="IPR032675">
    <property type="entry name" value="LRR_dom_sf"/>
</dbReference>
<dbReference type="Gene3D" id="3.80.10.10">
    <property type="entry name" value="Ribonuclease Inhibitor"/>
    <property type="match status" value="1"/>
</dbReference>
<dbReference type="Pfam" id="PF14914">
    <property type="entry name" value="LRRC37AB_C"/>
    <property type="match status" value="1"/>
</dbReference>
<feature type="domain" description="Leucine-rich repeat-containing protein 37 N-terminal" evidence="6">
    <location>
        <begin position="762"/>
        <end position="824"/>
    </location>
</feature>
<feature type="compositionally biased region" description="Polar residues" evidence="3">
    <location>
        <begin position="844"/>
        <end position="858"/>
    </location>
</feature>
<protein>
    <submittedName>
        <fullName evidence="8">Leucine-rich repeat-containing protein 37A2-like</fullName>
    </submittedName>
</protein>
<evidence type="ECO:0000256" key="3">
    <source>
        <dbReference type="SAM" id="MobiDB-lite"/>
    </source>
</evidence>
<dbReference type="GeneID" id="130705832"/>
<feature type="domain" description="Leucine-rich repeat-containing protein 37 N-terminal" evidence="6">
    <location>
        <begin position="914"/>
        <end position="987"/>
    </location>
</feature>
<feature type="compositionally biased region" description="Polar residues" evidence="3">
    <location>
        <begin position="1723"/>
        <end position="1736"/>
    </location>
</feature>
<evidence type="ECO:0000256" key="4">
    <source>
        <dbReference type="SAM" id="Phobius"/>
    </source>
</evidence>
<feature type="compositionally biased region" description="Polar residues" evidence="3">
    <location>
        <begin position="817"/>
        <end position="837"/>
    </location>
</feature>
<evidence type="ECO:0000256" key="2">
    <source>
        <dbReference type="ARBA" id="ARBA00022737"/>
    </source>
</evidence>
<dbReference type="InterPro" id="IPR015753">
    <property type="entry name" value="LRRC37"/>
</dbReference>
<feature type="compositionally biased region" description="Basic and acidic residues" evidence="3">
    <location>
        <begin position="905"/>
        <end position="916"/>
    </location>
</feature>
<feature type="compositionally biased region" description="Basic and acidic residues" evidence="3">
    <location>
        <begin position="289"/>
        <end position="299"/>
    </location>
</feature>
<feature type="compositionally biased region" description="Low complexity" evidence="3">
    <location>
        <begin position="513"/>
        <end position="537"/>
    </location>
</feature>
<feature type="region of interest" description="Disordered" evidence="3">
    <location>
        <begin position="416"/>
        <end position="478"/>
    </location>
</feature>
<evidence type="ECO:0000259" key="6">
    <source>
        <dbReference type="Pfam" id="PF15779"/>
    </source>
</evidence>
<feature type="compositionally biased region" description="Acidic residues" evidence="3">
    <location>
        <begin position="272"/>
        <end position="281"/>
    </location>
</feature>
<feature type="compositionally biased region" description="Low complexity" evidence="3">
    <location>
        <begin position="580"/>
        <end position="594"/>
    </location>
</feature>
<dbReference type="PANTHER" id="PTHR23045">
    <property type="entry name" value="LEUCINE-RICH REPEAT-CONTAINING PROTEIN 37A"/>
    <property type="match status" value="1"/>
</dbReference>
<sequence>MWLRLLSGLGHCAWEPPRVMSRLRLWLPRLFVMWQQLWLVVLAVQPPEWALDPVQVTPNPARLTEAWSSYASDPPPKLPHALTPLAEAGGFNYLTSSSPVQMLAPPHQELTETEVPHPDTDSVGELPTGPDQFAVPQQDVSNEQTQHQKLPEEVPVLEWNQNQALVLPSRHKSKSKNRALDQAEGHQSFEILVPHLGSKSSKPVKFIVSPPNLKKDLVQHQRLAKVVGTTGQFEKTTQGLEQQLQGDYLDPSTDAFYPEERLPTDFLGSPDEPPEPPEEAEISPSQQEAETRHPERTEEAESLPQQEAPAQHPQTPEEVESFSPQAEAQAQHPEPTEEVEPPPLHQEAPSQPSEAPEELETSSPQEALAQTLETLKEVVVQPVAHHGVNEAQQSNLYHVTVKPLDLALTITPQVTKEVEPSPVQQETPSQPPESPEEVAPPPVQQRAPSQPPELPEEVEPSLLHQEAPTETPGFPTEYVLQIPVSDEVVSLPGVQRHAHSNLPSVTLQPLDLELTITPEPTTEAELPTAQQEALAPPLEHPEERESSPTQQETLAKPPEPPGEVEPSRERGQPAPPPEPSSGEVEPSPTQQEQPAQPPEHLEMTVSPPSHHHAEHSNLSSVAVKPADVELTITKEPTPEVGPSPNQQKPSAQPSVPLTNAEFSTTQHEAPTLRSQPPEEVEPLPVQQEASAQSPEAGPHNKPSVQEETPAQYPEHPGEEVTPATTQQETPDQHPQAPEVVPSPPQQEARAQHPQSPGEVESSPTQSPELSNVTVVFSPEHHVTTVSPLGQDQAQLLQQPDVTVKPVGLALIVTPAFTNEVETSPPQQETSAQSTVSPEQLEPLSVQQEVSDQHPTPTENVEPFPVQQGAPTQPTYPEVTFPNPEQVQAQHPTLTEVTIQPLDLELTIRPEPTKEDEPSPTMQETLTQPPEPPKEVFVAQPPVYQNPIVPAPDQDHTEPPTSPSVRVQPLDQGLTTTPEPTTESEHSTALQQTTAPPPKHPEVTLAQPNLTQVTVPPGDLGVNISQQPRPSETVPSTQYSVPTGLPGVKYTPEKKQPEQNATTNISICELCTCKNETLSCVGLSPKQKLHRVPEPEPNAYNGTFTIINFQGNSISYIDESIWKAYRWTEKLILSENYLTEIHKDSFEGLLSLRYLDLSCNKIQSIERRTFEPLPFLRFVNLSCNLLTELSFGTFQAWHGMQFLHKLILNHNPLTTVEDSYLFKLPALKYLDVGTTQVSLTTIESILMMTLELEKLILPSRMACCLCQFKTTIEVVCQTVKLRCDSECLTDVTRCDEETSLGNAEGSLMKVLQARKKNNSTELIIESERASSDKSAVSLSGFMNEQLDFKNESDIISARNYILPYISEGNLGDVESTLLPFLQLLFSNIQDGDMLLGLLKNNTRSPSVKPVRKNSTNKNKLRKLHFLENVLDAETQEKFDEVKKEEKPATRTRSNLLSAMFKRYLFLKKLETAQPQKDSPAKTESTEEKLLRVNRVLKGPRGLQKMHLQAVGDENVRRKQNAQPSVASTAEERRLRRPSPGKLKQLLMVQRPRKLVGKSSNAESSFLKEHKAAGSSTLKQYFKVRPSASIPPKSPSEVKSKSKDLSNTILVLEDAKARVRNIKDFELISHSGKKYIFHKIRTHRVQRKPKVKRSRKFRKKSSLNRMMLASPPFSVVRSLINSPPREAVSPSREVTSQENPFPELFSLSDPSTENTTSANNTAQNVSEEVISSGNSTLPGGTGPENTTHKDVSTAHSAVAADNSMPPVQQTNETQWEHHNTGTELSSKPTGFTFPGLTSPGDQVETQLNQQLRSLIPNNDVRRLISHVIQTLIIDCSDTHVQLACANLISRTGLLMKLLSKQQEVKVSKAEWDTGQWKSDNYISESTEAQSEQKEQESSELTKEVPGYGYNNKLILAISVTVVVTILVTLLCFIEIYSHRIAKGEDKKRSRRGFFRFLLRKRSSGESESQEGFFGRRRPLWLRDVYRPLNAIRKKNMAQKLHDRESSDEDEMYFYKDVP</sequence>
<feature type="region of interest" description="Disordered" evidence="3">
    <location>
        <begin position="1509"/>
        <end position="1538"/>
    </location>
</feature>
<proteinExistence type="predicted"/>
<feature type="domain" description="Leucine-rich repeat-containing protein 37 N-terminal" evidence="6">
    <location>
        <begin position="457"/>
        <end position="528"/>
    </location>
</feature>
<feature type="compositionally biased region" description="Pro residues" evidence="3">
    <location>
        <begin position="429"/>
        <end position="453"/>
    </location>
</feature>